<feature type="region of interest" description="Disordered" evidence="1">
    <location>
        <begin position="424"/>
        <end position="472"/>
    </location>
</feature>
<reference evidence="2" key="1">
    <citation type="submission" date="2021-03" db="EMBL/GenBank/DDBJ databases">
        <title>Description of Psychrosphaera ytuae sp. nov. isolated from deep sea sediment of South China Sea.</title>
        <authorList>
            <person name="Zhang J."/>
            <person name="Xu X.-D."/>
        </authorList>
    </citation>
    <scope>NUCLEOTIDE SEQUENCE</scope>
    <source>
        <strain evidence="2">MTZ26</strain>
    </source>
</reference>
<feature type="compositionally biased region" description="Polar residues" evidence="1">
    <location>
        <begin position="440"/>
        <end position="449"/>
    </location>
</feature>
<proteinExistence type="predicted"/>
<gene>
    <name evidence="2" type="ORF">J1N51_01085</name>
</gene>
<dbReference type="EMBL" id="CP072110">
    <property type="protein sequence ID" value="QTH64112.1"/>
    <property type="molecule type" value="Genomic_DNA"/>
</dbReference>
<evidence type="ECO:0000256" key="1">
    <source>
        <dbReference type="SAM" id="MobiDB-lite"/>
    </source>
</evidence>
<dbReference type="AlphaFoldDB" id="A0A975DBI9"/>
<evidence type="ECO:0000313" key="2">
    <source>
        <dbReference type="EMBL" id="QTH64112.1"/>
    </source>
</evidence>
<name>A0A975DBI9_9GAMM</name>
<sequence>MKRAIVLFIVGFVVLSVITLFSLTGAISRYAVKTLFEPQQLTLSEKTHVSYDPFENSLKITDFALLHEQAKTLLSMEKLLVEFDLIPLFNNHIKVNRFELTGLSTAISQDQANPGAWKLNGWSTANLASSTEEIQVKQQATSEPQPLKISVNNLQLSDINVTAELPKQSHKVLLNSLSLLNFELQLDALKQPQSMGFELTADLQTQNTISRAETVFDNNNQVTEPLPLSFGADLELSLQPEVEFTEQVIQIKNEQTIDINLANVKLNDASSDLAISLGNLLLGIKALELTTPVNESASTKLTAELSTNLEQLLVNNNDKTVELVNLESAALLPAQIMFEQGPCQATPIYNLTTKEFRLDQLTVMKHLDENKPTLSTLEKLVMSNLVASDSAIGVDLIQVGKSTNNLLINDTKQLANLYIPGAQLNTPETKNEQPADQADKSNPSEQPQPVTEAKPESAPENASENSTKNTPEATIPAFGLRINEMANVGPISVNTVDMSVSPIYRSLIEISHIGLQNLDSEKPDQTTTFNLNATNNKYAKINVSSQSKPFTQDPSHDVQVTLDEVDLSAISPYISGALGYHINSGQLDSNITANVKNEKIDGNADLLIRSIDLTAISNQGEESSISTGAISFNYALSMLKDGDGNVDLSVPFSGDLNNPSVGFSGFMSLIVKRATMAAAKDYLINTFVPYANVVSFALSASKHILKLRFNDLAFEAKQVNLTESQQDIIEQLALVLEKHDSVSIKLCPISTVSDLELTSDAEAPTAKTINTSQVSHLLDLAQTRADNVKQALVDTGKVTSKRLLFCSPTIRYGQSDTPRITFDQLN</sequence>
<protein>
    <submittedName>
        <fullName evidence="2">DUF748 domain-containing protein</fullName>
    </submittedName>
</protein>
<dbReference type="Pfam" id="PF05359">
    <property type="entry name" value="DUF748"/>
    <property type="match status" value="1"/>
</dbReference>
<dbReference type="Proteomes" id="UP000682739">
    <property type="component" value="Chromosome"/>
</dbReference>
<keyword evidence="3" id="KW-1185">Reference proteome</keyword>
<dbReference type="RefSeq" id="WP_208832167.1">
    <property type="nucleotide sequence ID" value="NZ_CP072110.1"/>
</dbReference>
<dbReference type="InterPro" id="IPR008023">
    <property type="entry name" value="DUF748"/>
</dbReference>
<feature type="compositionally biased region" description="Polar residues" evidence="1">
    <location>
        <begin position="460"/>
        <end position="472"/>
    </location>
</feature>
<dbReference type="KEGG" id="psym:J1N51_01085"/>
<feature type="compositionally biased region" description="Basic and acidic residues" evidence="1">
    <location>
        <begin position="429"/>
        <end position="439"/>
    </location>
</feature>
<evidence type="ECO:0000313" key="3">
    <source>
        <dbReference type="Proteomes" id="UP000682739"/>
    </source>
</evidence>
<organism evidence="2 3">
    <name type="scientific">Psychrosphaera ytuae</name>
    <dbReference type="NCBI Taxonomy" id="2820710"/>
    <lineage>
        <taxon>Bacteria</taxon>
        <taxon>Pseudomonadati</taxon>
        <taxon>Pseudomonadota</taxon>
        <taxon>Gammaproteobacteria</taxon>
        <taxon>Alteromonadales</taxon>
        <taxon>Pseudoalteromonadaceae</taxon>
        <taxon>Psychrosphaera</taxon>
    </lineage>
</organism>
<accession>A0A975DBI9</accession>